<evidence type="ECO:0000313" key="2">
    <source>
        <dbReference type="Proteomes" id="UP000827872"/>
    </source>
</evidence>
<sequence length="176" mass="19525">MAHKDLETIDPRPLQVSTPSLISQVSTSDLSNCLEDDATQISMSQMSGSLPMLARAQTSPERRLTAEKRRIRRVGVLADSARAVVEQGEMEAMERRRLEEKHNKEVAAFRQCRAERNRELSSLRMAIDRGNDIMQSLVTVLLQRTGSSGGSWWNGQRSGAPIGSCGKVDEEEEGGR</sequence>
<accession>A0ACB8EMN2</accession>
<proteinExistence type="predicted"/>
<dbReference type="EMBL" id="CM037616">
    <property type="protein sequence ID" value="KAH7993572.1"/>
    <property type="molecule type" value="Genomic_DNA"/>
</dbReference>
<name>A0ACB8EMN2_9SAUR</name>
<keyword evidence="2" id="KW-1185">Reference proteome</keyword>
<gene>
    <name evidence="1" type="ORF">K3G42_031465</name>
</gene>
<organism evidence="1 2">
    <name type="scientific">Sphaerodactylus townsendi</name>
    <dbReference type="NCBI Taxonomy" id="933632"/>
    <lineage>
        <taxon>Eukaryota</taxon>
        <taxon>Metazoa</taxon>
        <taxon>Chordata</taxon>
        <taxon>Craniata</taxon>
        <taxon>Vertebrata</taxon>
        <taxon>Euteleostomi</taxon>
        <taxon>Lepidosauria</taxon>
        <taxon>Squamata</taxon>
        <taxon>Bifurcata</taxon>
        <taxon>Gekkota</taxon>
        <taxon>Sphaerodactylidae</taxon>
        <taxon>Sphaerodactylus</taxon>
    </lineage>
</organism>
<dbReference type="Proteomes" id="UP000827872">
    <property type="component" value="Linkage Group LG03"/>
</dbReference>
<evidence type="ECO:0000313" key="1">
    <source>
        <dbReference type="EMBL" id="KAH7993572.1"/>
    </source>
</evidence>
<comment type="caution">
    <text evidence="1">The sequence shown here is derived from an EMBL/GenBank/DDBJ whole genome shotgun (WGS) entry which is preliminary data.</text>
</comment>
<reference evidence="1" key="1">
    <citation type="submission" date="2021-08" db="EMBL/GenBank/DDBJ databases">
        <title>The first chromosome-level gecko genome reveals the dynamic sex chromosomes of Neotropical dwarf geckos (Sphaerodactylidae: Sphaerodactylus).</title>
        <authorList>
            <person name="Pinto B.J."/>
            <person name="Keating S.E."/>
            <person name="Gamble T."/>
        </authorList>
    </citation>
    <scope>NUCLEOTIDE SEQUENCE</scope>
    <source>
        <strain evidence="1">TG3544</strain>
    </source>
</reference>
<protein>
    <submittedName>
        <fullName evidence="1">Uncharacterized protein</fullName>
    </submittedName>
</protein>